<keyword evidence="1" id="KW-0812">Transmembrane</keyword>
<keyword evidence="3" id="KW-1185">Reference proteome</keyword>
<evidence type="ECO:0000313" key="3">
    <source>
        <dbReference type="Proteomes" id="UP000766550"/>
    </source>
</evidence>
<gene>
    <name evidence="2" type="ORF">KTS45_04585</name>
</gene>
<comment type="caution">
    <text evidence="2">The sequence shown here is derived from an EMBL/GenBank/DDBJ whole genome shotgun (WGS) entry which is preliminary data.</text>
</comment>
<dbReference type="Pfam" id="PF01944">
    <property type="entry name" value="SpoIIM"/>
    <property type="match status" value="1"/>
</dbReference>
<feature type="transmembrane region" description="Helical" evidence="1">
    <location>
        <begin position="165"/>
        <end position="184"/>
    </location>
</feature>
<name>A0A8J8C7E4_9EURY</name>
<accession>A0A8J8C7E4</accession>
<dbReference type="EMBL" id="JAHQXF010000001">
    <property type="protein sequence ID" value="MBV0923470.1"/>
    <property type="molecule type" value="Genomic_DNA"/>
</dbReference>
<sequence length="202" mass="21148">MTSRFAAVRAVCRRWLALYVPVAALLLGASTLAGYLLGSAVPLEALPTAEQAGSNPFMPAELTTVNIAVNNLVAMFVMLLGAVSLGIVTVLALVLNGLLIGAVVGLAVQQVEPTVVAALIVPHGVIEIPALLIVAAVGLRFARLTVRYLRGLEDELVTERDFREAGWLVAVAAAMILVAAYVEATITLEIAERVAGRELANV</sequence>
<evidence type="ECO:0000256" key="1">
    <source>
        <dbReference type="SAM" id="Phobius"/>
    </source>
</evidence>
<keyword evidence="1" id="KW-0472">Membrane</keyword>
<proteinExistence type="predicted"/>
<reference evidence="2 3" key="1">
    <citation type="submission" date="2021-06" db="EMBL/GenBank/DDBJ databases">
        <title>New haloarchaea isolates fom saline soil.</title>
        <authorList>
            <person name="Duran-Viseras A."/>
            <person name="Sanchez-Porro C.S."/>
            <person name="Ventosa A."/>
        </authorList>
    </citation>
    <scope>NUCLEOTIDE SEQUENCE [LARGE SCALE GENOMIC DNA]</scope>
    <source>
        <strain evidence="2 3">JCM 183640</strain>
    </source>
</reference>
<dbReference type="PANTHER" id="PTHR35337:SF1">
    <property type="entry name" value="SLR1478 PROTEIN"/>
    <property type="match status" value="1"/>
</dbReference>
<feature type="transmembrane region" description="Helical" evidence="1">
    <location>
        <begin position="115"/>
        <end position="139"/>
    </location>
</feature>
<dbReference type="InterPro" id="IPR002798">
    <property type="entry name" value="SpoIIM-like"/>
</dbReference>
<protein>
    <submittedName>
        <fullName evidence="2">Stage II sporulation protein M</fullName>
    </submittedName>
</protein>
<evidence type="ECO:0000313" key="2">
    <source>
        <dbReference type="EMBL" id="MBV0923470.1"/>
    </source>
</evidence>
<dbReference type="OrthoDB" id="86288at2157"/>
<feature type="transmembrane region" description="Helical" evidence="1">
    <location>
        <begin position="75"/>
        <end position="108"/>
    </location>
</feature>
<dbReference type="AlphaFoldDB" id="A0A8J8C7E4"/>
<dbReference type="Proteomes" id="UP000766550">
    <property type="component" value="Unassembled WGS sequence"/>
</dbReference>
<organism evidence="2 3">
    <name type="scientific">Haloarcula limicola</name>
    <dbReference type="NCBI Taxonomy" id="1429915"/>
    <lineage>
        <taxon>Archaea</taxon>
        <taxon>Methanobacteriati</taxon>
        <taxon>Methanobacteriota</taxon>
        <taxon>Stenosarchaea group</taxon>
        <taxon>Halobacteria</taxon>
        <taxon>Halobacteriales</taxon>
        <taxon>Haloarculaceae</taxon>
        <taxon>Haloarcula</taxon>
    </lineage>
</organism>
<keyword evidence="1" id="KW-1133">Transmembrane helix</keyword>
<dbReference type="PANTHER" id="PTHR35337">
    <property type="entry name" value="SLR1478 PROTEIN"/>
    <property type="match status" value="1"/>
</dbReference>